<dbReference type="GO" id="GO:0090314">
    <property type="term" value="P:positive regulation of protein targeting to membrane"/>
    <property type="evidence" value="ECO:0007669"/>
    <property type="project" value="TreeGrafter"/>
</dbReference>
<evidence type="ECO:0000259" key="2">
    <source>
        <dbReference type="Pfam" id="PF23025"/>
    </source>
</evidence>
<sequence length="872" mass="94827">MPLHPQQPSAFGLQLPETVPELLCLCPHTHLHWPVFAEDLTLSSGPSTPFRALPTTTTSSSPPPFSPSKPCSRQSSSSDTDLSLTPKTVKPVRSRPGIFLCPSSPTLSTDTLSLSGSGSVICGHNSAHRASTPPPPFSVRSDTVLLRKSVSFTEDLLLAASGMGNGGSAGKEAGPLKTLLRQQTQTALEQRGASSSGLLLNAREFPFFTLMSFPPGFLVHVGGVVSARSVKLLDRIHNPALGNTRSYKLLDWNSVTADEPETRDAWWEEIRQEIKSHAKALGCHAVVGYSESTSICEEVCILSASGTAAILNPRYMREGCLDIVIGDHRFEEPSPPSCGFCHIPYDELNMPFPAQLTYCYQCKRQKVPDVLFTTIDLPPEAAVTGKGCLIQARLCRLKKKAQGEVNATAISNLLPFMEYELHTQLMNKLKLRSMNALFGLHIQISVGENMLLGLAVGVYLTALPAPGAIQIAGKTPGEMSNDHHILTIQKRINDTIAKNKELYQINPPEPTEEVVGSPIPEPRQRSRLFRSHSESSDEQSELDLSHGKKDAFVLEIDDTDAVEDIHSLLMDASTPAGFYSCNTETMPGIFNWTSGVQMFTSVRVFRLSNANLTNQGLNKIFTDLCENLLKSFYFKLRSMIPCCLCKLNFTVAVPEEELIQVAVTAVAMTFDKDQNQEKPADKPPTKGGGETEEQLQFPMELCADAAAGNTQQASKTSVSSLERCSPLPEGRSRSLRSTRSFGSSSVAVVKMTPLSFLPGTRIIKYLGIINMFFIRETTSLREEGGVSGFLHSFIAEVFAMVRAHVAALGGNAVVSYSMKECMLMENPNKNQAQCLINVSGDAVICVRETDPEPTPSTTNIGQICPSGTDVTT</sequence>
<accession>A0AAD9F3G1</accession>
<dbReference type="Proteomes" id="UP001228049">
    <property type="component" value="Unassembled WGS sequence"/>
</dbReference>
<feature type="domain" description="C2" evidence="2">
    <location>
        <begin position="364"/>
        <end position="459"/>
    </location>
</feature>
<evidence type="ECO:0000259" key="3">
    <source>
        <dbReference type="Pfam" id="PF23028"/>
    </source>
</evidence>
<dbReference type="GO" id="GO:0005509">
    <property type="term" value="F:calcium ion binding"/>
    <property type="evidence" value="ECO:0007669"/>
    <property type="project" value="TreeGrafter"/>
</dbReference>
<dbReference type="SUPFAM" id="SSF117782">
    <property type="entry name" value="YbjQ-like"/>
    <property type="match status" value="1"/>
</dbReference>
<dbReference type="GO" id="GO:0010828">
    <property type="term" value="P:positive regulation of D-glucose transmembrane transport"/>
    <property type="evidence" value="ECO:0007669"/>
    <property type="project" value="TreeGrafter"/>
</dbReference>
<keyword evidence="6" id="KW-1185">Reference proteome</keyword>
<organism evidence="5 6">
    <name type="scientific">Dissostichus eleginoides</name>
    <name type="common">Patagonian toothfish</name>
    <name type="synonym">Dissostichus amissus</name>
    <dbReference type="NCBI Taxonomy" id="100907"/>
    <lineage>
        <taxon>Eukaryota</taxon>
        <taxon>Metazoa</taxon>
        <taxon>Chordata</taxon>
        <taxon>Craniata</taxon>
        <taxon>Vertebrata</taxon>
        <taxon>Euteleostomi</taxon>
        <taxon>Actinopterygii</taxon>
        <taxon>Neopterygii</taxon>
        <taxon>Teleostei</taxon>
        <taxon>Neoteleostei</taxon>
        <taxon>Acanthomorphata</taxon>
        <taxon>Eupercaria</taxon>
        <taxon>Perciformes</taxon>
        <taxon>Notothenioidei</taxon>
        <taxon>Nototheniidae</taxon>
        <taxon>Dissostichus</taxon>
    </lineage>
</organism>
<feature type="domain" description="C2" evidence="3">
    <location>
        <begin position="575"/>
        <end position="668"/>
    </location>
</feature>
<evidence type="ECO:0000313" key="6">
    <source>
        <dbReference type="Proteomes" id="UP001228049"/>
    </source>
</evidence>
<dbReference type="Pfam" id="PF23128">
    <property type="entry name" value="YbjQ_4"/>
    <property type="match status" value="1"/>
</dbReference>
<feature type="compositionally biased region" description="Polar residues" evidence="1">
    <location>
        <begin position="713"/>
        <end position="722"/>
    </location>
</feature>
<reference evidence="5" key="1">
    <citation type="submission" date="2023-04" db="EMBL/GenBank/DDBJ databases">
        <title>Chromosome-level genome of Chaenocephalus aceratus.</title>
        <authorList>
            <person name="Park H."/>
        </authorList>
    </citation>
    <scope>NUCLEOTIDE SEQUENCE</scope>
    <source>
        <strain evidence="5">DE</strain>
        <tissue evidence="5">Muscle</tissue>
    </source>
</reference>
<feature type="region of interest" description="Disordered" evidence="1">
    <location>
        <begin position="713"/>
        <end position="738"/>
    </location>
</feature>
<protein>
    <submittedName>
        <fullName evidence="5">C2 domain containing protein 5</fullName>
    </submittedName>
</protein>
<dbReference type="GO" id="GO:0065002">
    <property type="term" value="P:intracellular protein transmembrane transport"/>
    <property type="evidence" value="ECO:0007669"/>
    <property type="project" value="TreeGrafter"/>
</dbReference>
<comment type="caution">
    <text evidence="5">The sequence shown here is derived from an EMBL/GenBank/DDBJ whole genome shotgun (WGS) entry which is preliminary data.</text>
</comment>
<dbReference type="Pfam" id="PF23025">
    <property type="entry name" value="YbjQ_2"/>
    <property type="match status" value="2"/>
</dbReference>
<dbReference type="PANTHER" id="PTHR37412">
    <property type="entry name" value="C2 DOMAIN-CONTAINING PROTEIN 5"/>
    <property type="match status" value="1"/>
</dbReference>
<name>A0AAD9F3G1_DISEL</name>
<feature type="region of interest" description="Disordered" evidence="1">
    <location>
        <begin position="849"/>
        <end position="872"/>
    </location>
</feature>
<proteinExistence type="predicted"/>
<feature type="compositionally biased region" description="Low complexity" evidence="1">
    <location>
        <begin position="68"/>
        <end position="85"/>
    </location>
</feature>
<dbReference type="AlphaFoldDB" id="A0AAD9F3G1"/>
<evidence type="ECO:0000313" key="5">
    <source>
        <dbReference type="EMBL" id="KAK1887392.1"/>
    </source>
</evidence>
<evidence type="ECO:0000256" key="1">
    <source>
        <dbReference type="SAM" id="MobiDB-lite"/>
    </source>
</evidence>
<dbReference type="InterPro" id="IPR056430">
    <property type="entry name" value="C2CD5_YbjQ-like_dom"/>
</dbReference>
<dbReference type="InterPro" id="IPR038983">
    <property type="entry name" value="C2CD5"/>
</dbReference>
<dbReference type="GO" id="GO:0072659">
    <property type="term" value="P:protein localization to plasma membrane"/>
    <property type="evidence" value="ECO:0007669"/>
    <property type="project" value="TreeGrafter"/>
</dbReference>
<feature type="domain" description="C2" evidence="2">
    <location>
        <begin position="203"/>
        <end position="313"/>
    </location>
</feature>
<dbReference type="Pfam" id="PF23028">
    <property type="entry name" value="YbjQ_3"/>
    <property type="match status" value="1"/>
</dbReference>
<dbReference type="InterPro" id="IPR056431">
    <property type="entry name" value="C2CD5_YbjQ-rel_dom"/>
</dbReference>
<dbReference type="InterPro" id="IPR035439">
    <property type="entry name" value="UPF0145_dom_sf"/>
</dbReference>
<evidence type="ECO:0000259" key="4">
    <source>
        <dbReference type="Pfam" id="PF23128"/>
    </source>
</evidence>
<feature type="region of interest" description="Disordered" evidence="1">
    <location>
        <begin position="47"/>
        <end position="89"/>
    </location>
</feature>
<dbReference type="GO" id="GO:0031340">
    <property type="term" value="P:positive regulation of vesicle fusion"/>
    <property type="evidence" value="ECO:0007669"/>
    <property type="project" value="TreeGrafter"/>
</dbReference>
<feature type="domain" description="C2CD5 C-terminal" evidence="4">
    <location>
        <begin position="751"/>
        <end position="844"/>
    </location>
</feature>
<dbReference type="GO" id="GO:0005544">
    <property type="term" value="F:calcium-dependent phospholipid binding"/>
    <property type="evidence" value="ECO:0007669"/>
    <property type="project" value="InterPro"/>
</dbReference>
<dbReference type="InterPro" id="IPR057815">
    <property type="entry name" value="C2CD5_C"/>
</dbReference>
<dbReference type="GO" id="GO:0005886">
    <property type="term" value="C:plasma membrane"/>
    <property type="evidence" value="ECO:0007669"/>
    <property type="project" value="TreeGrafter"/>
</dbReference>
<dbReference type="EMBL" id="JASDAP010000018">
    <property type="protein sequence ID" value="KAK1887392.1"/>
    <property type="molecule type" value="Genomic_DNA"/>
</dbReference>
<gene>
    <name evidence="5" type="ORF">KUDE01_028181</name>
</gene>
<feature type="compositionally biased region" description="Basic and acidic residues" evidence="1">
    <location>
        <begin position="672"/>
        <end position="684"/>
    </location>
</feature>
<dbReference type="PANTHER" id="PTHR37412:SF2">
    <property type="entry name" value="C2 DOMAIN-CONTAINING PROTEIN 5"/>
    <property type="match status" value="1"/>
</dbReference>
<feature type="region of interest" description="Disordered" evidence="1">
    <location>
        <begin position="672"/>
        <end position="692"/>
    </location>
</feature>